<evidence type="ECO:0000313" key="4">
    <source>
        <dbReference type="Proteomes" id="UP000027920"/>
    </source>
</evidence>
<comment type="caution">
    <text evidence="3">The sequence shown here is derived from an EMBL/GenBank/DDBJ whole genome shotgun (WGS) entry which is preliminary data.</text>
</comment>
<keyword evidence="4" id="KW-1185">Reference proteome</keyword>
<keyword evidence="1" id="KW-0560">Oxidoreductase</keyword>
<dbReference type="InterPro" id="IPR013149">
    <property type="entry name" value="ADH-like_C"/>
</dbReference>
<dbReference type="OrthoDB" id="48317at2759"/>
<accession>A0A072PEN9</accession>
<evidence type="ECO:0000313" key="3">
    <source>
        <dbReference type="EMBL" id="KEF54040.1"/>
    </source>
</evidence>
<dbReference type="GeneID" id="25284743"/>
<dbReference type="Gene3D" id="3.40.50.720">
    <property type="entry name" value="NAD(P)-binding Rossmann-like Domain"/>
    <property type="match status" value="1"/>
</dbReference>
<dbReference type="InterPro" id="IPR036291">
    <property type="entry name" value="NAD(P)-bd_dom_sf"/>
</dbReference>
<proteinExistence type="predicted"/>
<name>A0A072PEN9_9EURO</name>
<dbReference type="GO" id="GO:0016651">
    <property type="term" value="F:oxidoreductase activity, acting on NAD(P)H"/>
    <property type="evidence" value="ECO:0007669"/>
    <property type="project" value="InterPro"/>
</dbReference>
<dbReference type="RefSeq" id="XP_013256630.1">
    <property type="nucleotide sequence ID" value="XM_013401176.1"/>
</dbReference>
<dbReference type="EMBL" id="AMGV01000011">
    <property type="protein sequence ID" value="KEF54040.1"/>
    <property type="molecule type" value="Genomic_DNA"/>
</dbReference>
<sequence>MTKTLQHVDYEDVVVLLPLDGQNPGEDKTVLIWGASSCVGSCGVQLAAHAGYEIFGIASRRNHEMVKSLGAVACFDQSEPDLIEDIVQALKGKAVAGAFDANHNNETLEKLCEILHKVDQRKLIASISPGAEAKGTKGVKIITNFATIGVESEVPKFIWQWINKAMESNTIKYMPQPEIVGKGLNGLQKAVELLSKGVSAKKLVVSI</sequence>
<dbReference type="PANTHER" id="PTHR45348:SF2">
    <property type="entry name" value="ZINC-TYPE ALCOHOL DEHYDROGENASE-LIKE PROTEIN C2E1P3.01"/>
    <property type="match status" value="1"/>
</dbReference>
<dbReference type="Pfam" id="PF00107">
    <property type="entry name" value="ADH_zinc_N"/>
    <property type="match status" value="1"/>
</dbReference>
<dbReference type="VEuPathDB" id="FungiDB:A1O9_09835"/>
<gene>
    <name evidence="3" type="ORF">A1O9_09835</name>
</gene>
<feature type="domain" description="Alcohol dehydrogenase-like C-terminal" evidence="2">
    <location>
        <begin position="39"/>
        <end position="117"/>
    </location>
</feature>
<dbReference type="SUPFAM" id="SSF51735">
    <property type="entry name" value="NAD(P)-binding Rossmann-fold domains"/>
    <property type="match status" value="1"/>
</dbReference>
<dbReference type="PANTHER" id="PTHR45348">
    <property type="entry name" value="HYPOTHETICAL OXIDOREDUCTASE (EUROFUNG)"/>
    <property type="match status" value="1"/>
</dbReference>
<protein>
    <recommendedName>
        <fullName evidence="2">Alcohol dehydrogenase-like C-terminal domain-containing protein</fullName>
    </recommendedName>
</protein>
<organism evidence="3 4">
    <name type="scientific">Exophiala aquamarina CBS 119918</name>
    <dbReference type="NCBI Taxonomy" id="1182545"/>
    <lineage>
        <taxon>Eukaryota</taxon>
        <taxon>Fungi</taxon>
        <taxon>Dikarya</taxon>
        <taxon>Ascomycota</taxon>
        <taxon>Pezizomycotina</taxon>
        <taxon>Eurotiomycetes</taxon>
        <taxon>Chaetothyriomycetidae</taxon>
        <taxon>Chaetothyriales</taxon>
        <taxon>Herpotrichiellaceae</taxon>
        <taxon>Exophiala</taxon>
    </lineage>
</organism>
<dbReference type="HOGENOM" id="CLU_1175337_0_0_1"/>
<reference evidence="3 4" key="1">
    <citation type="submission" date="2013-03" db="EMBL/GenBank/DDBJ databases">
        <title>The Genome Sequence of Exophiala aquamarina CBS 119918.</title>
        <authorList>
            <consortium name="The Broad Institute Genomics Platform"/>
            <person name="Cuomo C."/>
            <person name="de Hoog S."/>
            <person name="Gorbushina A."/>
            <person name="Walker B."/>
            <person name="Young S.K."/>
            <person name="Zeng Q."/>
            <person name="Gargeya S."/>
            <person name="Fitzgerald M."/>
            <person name="Haas B."/>
            <person name="Abouelleil A."/>
            <person name="Allen A.W."/>
            <person name="Alvarado L."/>
            <person name="Arachchi H.M."/>
            <person name="Berlin A.M."/>
            <person name="Chapman S.B."/>
            <person name="Gainer-Dewar J."/>
            <person name="Goldberg J."/>
            <person name="Griggs A."/>
            <person name="Gujja S."/>
            <person name="Hansen M."/>
            <person name="Howarth C."/>
            <person name="Imamovic A."/>
            <person name="Ireland A."/>
            <person name="Larimer J."/>
            <person name="McCowan C."/>
            <person name="Murphy C."/>
            <person name="Pearson M."/>
            <person name="Poon T.W."/>
            <person name="Priest M."/>
            <person name="Roberts A."/>
            <person name="Saif S."/>
            <person name="Shea T."/>
            <person name="Sisk P."/>
            <person name="Sykes S."/>
            <person name="Wortman J."/>
            <person name="Nusbaum C."/>
            <person name="Birren B."/>
        </authorList>
    </citation>
    <scope>NUCLEOTIDE SEQUENCE [LARGE SCALE GENOMIC DNA]</scope>
    <source>
        <strain evidence="3 4">CBS 119918</strain>
    </source>
</reference>
<evidence type="ECO:0000259" key="2">
    <source>
        <dbReference type="Pfam" id="PF00107"/>
    </source>
</evidence>
<dbReference type="InterPro" id="IPR047122">
    <property type="entry name" value="Trans-enoyl_RdTase-like"/>
</dbReference>
<dbReference type="Gene3D" id="3.90.180.10">
    <property type="entry name" value="Medium-chain alcohol dehydrogenases, catalytic domain"/>
    <property type="match status" value="1"/>
</dbReference>
<dbReference type="STRING" id="1182545.A0A072PEN9"/>
<dbReference type="Proteomes" id="UP000027920">
    <property type="component" value="Unassembled WGS sequence"/>
</dbReference>
<dbReference type="AlphaFoldDB" id="A0A072PEN9"/>
<evidence type="ECO:0000256" key="1">
    <source>
        <dbReference type="ARBA" id="ARBA00023002"/>
    </source>
</evidence>